<dbReference type="Pfam" id="PF00593">
    <property type="entry name" value="TonB_dep_Rec_b-barrel"/>
    <property type="match status" value="1"/>
</dbReference>
<feature type="domain" description="TonB-dependent receptor plug" evidence="7">
    <location>
        <begin position="66"/>
        <end position="176"/>
    </location>
</feature>
<dbReference type="InterPro" id="IPR000531">
    <property type="entry name" value="Beta-barrel_TonB"/>
</dbReference>
<dbReference type="InterPro" id="IPR036942">
    <property type="entry name" value="Beta-barrel_TonB_sf"/>
</dbReference>
<keyword evidence="2 4" id="KW-0472">Membrane</keyword>
<dbReference type="Gene3D" id="2.170.130.10">
    <property type="entry name" value="TonB-dependent receptor, plug domain"/>
    <property type="match status" value="1"/>
</dbReference>
<evidence type="ECO:0000259" key="7">
    <source>
        <dbReference type="Pfam" id="PF07715"/>
    </source>
</evidence>
<dbReference type="SUPFAM" id="SSF56935">
    <property type="entry name" value="Porins"/>
    <property type="match status" value="1"/>
</dbReference>
<keyword evidence="3" id="KW-0998">Cell outer membrane</keyword>
<evidence type="ECO:0000256" key="4">
    <source>
        <dbReference type="RuleBase" id="RU003357"/>
    </source>
</evidence>
<dbReference type="RefSeq" id="WP_378121199.1">
    <property type="nucleotide sequence ID" value="NZ_JBHRTF010000015.1"/>
</dbReference>
<proteinExistence type="inferred from homology"/>
<comment type="similarity">
    <text evidence="4">Belongs to the TonB-dependent receptor family.</text>
</comment>
<dbReference type="InterPro" id="IPR012910">
    <property type="entry name" value="Plug_dom"/>
</dbReference>
<keyword evidence="9" id="KW-1185">Reference proteome</keyword>
<evidence type="ECO:0000259" key="6">
    <source>
        <dbReference type="Pfam" id="PF00593"/>
    </source>
</evidence>
<feature type="domain" description="TonB-dependent receptor-like beta-barrel" evidence="6">
    <location>
        <begin position="510"/>
        <end position="1133"/>
    </location>
</feature>
<evidence type="ECO:0000256" key="1">
    <source>
        <dbReference type="ARBA" id="ARBA00004442"/>
    </source>
</evidence>
<evidence type="ECO:0000256" key="3">
    <source>
        <dbReference type="ARBA" id="ARBA00023237"/>
    </source>
</evidence>
<feature type="signal peptide" evidence="5">
    <location>
        <begin position="1"/>
        <end position="35"/>
    </location>
</feature>
<gene>
    <name evidence="8" type="ORF">ACFODX_16510</name>
</gene>
<feature type="chain" id="PRO_5046870343" evidence="5">
    <location>
        <begin position="36"/>
        <end position="1169"/>
    </location>
</feature>
<evidence type="ECO:0000256" key="5">
    <source>
        <dbReference type="SAM" id="SignalP"/>
    </source>
</evidence>
<dbReference type="InterPro" id="IPR010104">
    <property type="entry name" value="TonB_rcpt_bac"/>
</dbReference>
<dbReference type="NCBIfam" id="TIGR01782">
    <property type="entry name" value="TonB-Xanth-Caul"/>
    <property type="match status" value="1"/>
</dbReference>
<accession>A0ABV7FLS0</accession>
<evidence type="ECO:0000313" key="9">
    <source>
        <dbReference type="Proteomes" id="UP001595555"/>
    </source>
</evidence>
<keyword evidence="4" id="KW-0798">TonB box</keyword>
<dbReference type="EMBL" id="JBHRTF010000015">
    <property type="protein sequence ID" value="MFC3117172.1"/>
    <property type="molecule type" value="Genomic_DNA"/>
</dbReference>
<protein>
    <submittedName>
        <fullName evidence="8">TonB-dependent receptor</fullName>
    </submittedName>
</protein>
<sequence length="1169" mass="130107">MGFHKNQKTAQQQNVKFKKSMLAMCIMAFSVPSFAQDANEEKDASVEEIIVTGVRADLQNAQEIKRNADTFVDAISAEDIGSLPDRSVLEAMQRVPGVSIERFAAANDPDHFGVEGSGAVIRGMSQTRSEFNGRDSFTANSGRGLNFQDVPPELMAGVDIYKNQTADMIEGGISGTVSLRTRKPFDQDGRRFAVSADVTYGDMVEEATPTISALFSDRWETDAGEFGFLVNLSDSKLEASSHGIQTDRYEFRRLEPRLSPGGNVQLPGFEYAETPYVYDGSFYFSGPNSGTANIPPVGTKGVLIPNGANMTMKNDERDRTGIALATQWESADDTLLASLQFMRSDATLAWTENAVKYQTGFNTDRTWGAPGEEYEFDENGVFLNGSLADVADGWRGDDDRIPHNVSPSAGWGTSPVYAFGHRFQADNRYKKTETIVDDYAFNLKWAPSEKFELIFDFQHIEAETNDDDVTLMLMTHAIMDYDLRGLPSLSISNPWAFATPENLAAHAADGRDYANGEVPYFQNPSSYNYNAAMDHYERSEGQSDAVRIDGTYAFDDGFFTKVKAGLRAAEREQTVRNSAYNWGRLAPIWDNPVGWLDSTVVKDTPMAQVTTLDWSDFYRGDVVNIEGGNKMLHPSDALVKDYANWGTYFAPLYNPSDNDTCADEWRPSADRVQSEWDPVAGRCLASTDLNGFFRDSEINSTTEENQAAYVRVDFETDIGERRASGNIGVRYVRITNETAGFTTYPELRRSEKLPADWDPRNVTGADFDLFDPENEFLGSPSNYVDDIYIGFANDAYTPNVAKRTYDDILPSFNLKVELTPEVIGRFAVSKAIALPDIGDLRNYTNIGSNDGFTYNFKDPYWGPNNPHPDTPIDPATGERHVSGLPATIDPTTGQPEFNEAGNPVYRGPDGEIVNQQRIVDADSITFGGWTGSSGNPLLMPMESIQYDASFEWYFSKVGSLTASFFYKDLENFFINGAYNREFTNPVSGVTQTVFVSGPQNGGKGEMKGFELGYTQFYDMLPAPWDGFGIQANYSYIEARGVPNSNLDGGTDFAFGGDIPLQGQSDHTANFVLMYDKNDWSVRLAYNWRSEYLLTSRDVITGLPVYNDDAGFMDGSIFYNVTDNVQVGFQGVNLLNTETRTFMQVDDNLRLGRSWFVNDRRYTFLVRATF</sequence>
<organism evidence="8 9">
    <name type="scientific">Cellvibrio fontiphilus</name>
    <dbReference type="NCBI Taxonomy" id="1815559"/>
    <lineage>
        <taxon>Bacteria</taxon>
        <taxon>Pseudomonadati</taxon>
        <taxon>Pseudomonadota</taxon>
        <taxon>Gammaproteobacteria</taxon>
        <taxon>Cellvibrionales</taxon>
        <taxon>Cellvibrionaceae</taxon>
        <taxon>Cellvibrio</taxon>
    </lineage>
</organism>
<comment type="subcellular location">
    <subcellularLocation>
        <location evidence="1 4">Cell outer membrane</location>
    </subcellularLocation>
</comment>
<dbReference type="Gene3D" id="2.40.170.20">
    <property type="entry name" value="TonB-dependent receptor, beta-barrel domain"/>
    <property type="match status" value="1"/>
</dbReference>
<dbReference type="InterPro" id="IPR037066">
    <property type="entry name" value="Plug_dom_sf"/>
</dbReference>
<evidence type="ECO:0000313" key="8">
    <source>
        <dbReference type="EMBL" id="MFC3117172.1"/>
    </source>
</evidence>
<keyword evidence="5" id="KW-0732">Signal</keyword>
<name>A0ABV7FLS0_9GAMM</name>
<reference evidence="9" key="1">
    <citation type="journal article" date="2019" name="Int. J. Syst. Evol. Microbiol.">
        <title>The Global Catalogue of Microorganisms (GCM) 10K type strain sequencing project: providing services to taxonomists for standard genome sequencing and annotation.</title>
        <authorList>
            <consortium name="The Broad Institute Genomics Platform"/>
            <consortium name="The Broad Institute Genome Sequencing Center for Infectious Disease"/>
            <person name="Wu L."/>
            <person name="Ma J."/>
        </authorList>
    </citation>
    <scope>NUCLEOTIDE SEQUENCE [LARGE SCALE GENOMIC DNA]</scope>
    <source>
        <strain evidence="9">KCTC 52237</strain>
    </source>
</reference>
<dbReference type="PANTHER" id="PTHR40980">
    <property type="entry name" value="PLUG DOMAIN-CONTAINING PROTEIN"/>
    <property type="match status" value="1"/>
</dbReference>
<dbReference type="Pfam" id="PF07715">
    <property type="entry name" value="Plug"/>
    <property type="match status" value="1"/>
</dbReference>
<dbReference type="PANTHER" id="PTHR40980:SF3">
    <property type="entry name" value="TONB-DEPENDENT RECEPTOR-LIKE BETA-BARREL DOMAIN-CONTAINING PROTEIN"/>
    <property type="match status" value="1"/>
</dbReference>
<evidence type="ECO:0000256" key="2">
    <source>
        <dbReference type="ARBA" id="ARBA00023136"/>
    </source>
</evidence>
<keyword evidence="8" id="KW-0675">Receptor</keyword>
<comment type="caution">
    <text evidence="8">The sequence shown here is derived from an EMBL/GenBank/DDBJ whole genome shotgun (WGS) entry which is preliminary data.</text>
</comment>
<dbReference type="Proteomes" id="UP001595555">
    <property type="component" value="Unassembled WGS sequence"/>
</dbReference>